<feature type="region of interest" description="Disordered" evidence="1">
    <location>
        <begin position="151"/>
        <end position="186"/>
    </location>
</feature>
<keyword evidence="4" id="KW-1185">Reference proteome</keyword>
<feature type="compositionally biased region" description="Low complexity" evidence="1">
    <location>
        <begin position="208"/>
        <end position="225"/>
    </location>
</feature>
<keyword evidence="2" id="KW-1133">Transmembrane helix</keyword>
<feature type="compositionally biased region" description="Polar residues" evidence="1">
    <location>
        <begin position="299"/>
        <end position="312"/>
    </location>
</feature>
<feature type="compositionally biased region" description="Low complexity" evidence="1">
    <location>
        <begin position="265"/>
        <end position="278"/>
    </location>
</feature>
<accession>A0A1Y2HDN6</accession>
<gene>
    <name evidence="3" type="ORF">BCR44DRAFT_1439714</name>
</gene>
<dbReference type="Proteomes" id="UP000193411">
    <property type="component" value="Unassembled WGS sequence"/>
</dbReference>
<evidence type="ECO:0000256" key="2">
    <source>
        <dbReference type="SAM" id="Phobius"/>
    </source>
</evidence>
<keyword evidence="2" id="KW-0472">Membrane</keyword>
<evidence type="ECO:0000313" key="4">
    <source>
        <dbReference type="Proteomes" id="UP000193411"/>
    </source>
</evidence>
<evidence type="ECO:0008006" key="5">
    <source>
        <dbReference type="Google" id="ProtNLM"/>
    </source>
</evidence>
<feature type="region of interest" description="Disordered" evidence="1">
    <location>
        <begin position="203"/>
        <end position="237"/>
    </location>
</feature>
<feature type="compositionally biased region" description="Polar residues" evidence="1">
    <location>
        <begin position="226"/>
        <end position="237"/>
    </location>
</feature>
<feature type="compositionally biased region" description="Low complexity" evidence="1">
    <location>
        <begin position="156"/>
        <end position="174"/>
    </location>
</feature>
<proteinExistence type="predicted"/>
<keyword evidence="2" id="KW-0812">Transmembrane</keyword>
<comment type="caution">
    <text evidence="3">The sequence shown here is derived from an EMBL/GenBank/DDBJ whole genome shotgun (WGS) entry which is preliminary data.</text>
</comment>
<organism evidence="3 4">
    <name type="scientific">Catenaria anguillulae PL171</name>
    <dbReference type="NCBI Taxonomy" id="765915"/>
    <lineage>
        <taxon>Eukaryota</taxon>
        <taxon>Fungi</taxon>
        <taxon>Fungi incertae sedis</taxon>
        <taxon>Blastocladiomycota</taxon>
        <taxon>Blastocladiomycetes</taxon>
        <taxon>Blastocladiales</taxon>
        <taxon>Catenariaceae</taxon>
        <taxon>Catenaria</taxon>
    </lineage>
</organism>
<dbReference type="EMBL" id="MCFL01000043">
    <property type="protein sequence ID" value="ORZ32686.1"/>
    <property type="molecule type" value="Genomic_DNA"/>
</dbReference>
<evidence type="ECO:0000256" key="1">
    <source>
        <dbReference type="SAM" id="MobiDB-lite"/>
    </source>
</evidence>
<reference evidence="3 4" key="1">
    <citation type="submission" date="2016-07" db="EMBL/GenBank/DDBJ databases">
        <title>Pervasive Adenine N6-methylation of Active Genes in Fungi.</title>
        <authorList>
            <consortium name="DOE Joint Genome Institute"/>
            <person name="Mondo S.J."/>
            <person name="Dannebaum R.O."/>
            <person name="Kuo R.C."/>
            <person name="Labutti K."/>
            <person name="Haridas S."/>
            <person name="Kuo A."/>
            <person name="Salamov A."/>
            <person name="Ahrendt S.R."/>
            <person name="Lipzen A."/>
            <person name="Sullivan W."/>
            <person name="Andreopoulos W.B."/>
            <person name="Clum A."/>
            <person name="Lindquist E."/>
            <person name="Daum C."/>
            <person name="Ramamoorthy G.K."/>
            <person name="Gryganskyi A."/>
            <person name="Culley D."/>
            <person name="Magnuson J.K."/>
            <person name="James T.Y."/>
            <person name="O'Malley M.A."/>
            <person name="Stajich J.E."/>
            <person name="Spatafora J.W."/>
            <person name="Visel A."/>
            <person name="Grigoriev I.V."/>
        </authorList>
    </citation>
    <scope>NUCLEOTIDE SEQUENCE [LARGE SCALE GENOMIC DNA]</scope>
    <source>
        <strain evidence="3 4">PL171</strain>
    </source>
</reference>
<feature type="compositionally biased region" description="Polar residues" evidence="1">
    <location>
        <begin position="177"/>
        <end position="186"/>
    </location>
</feature>
<name>A0A1Y2HDN6_9FUNG</name>
<evidence type="ECO:0000313" key="3">
    <source>
        <dbReference type="EMBL" id="ORZ32686.1"/>
    </source>
</evidence>
<feature type="region of interest" description="Disordered" evidence="1">
    <location>
        <begin position="265"/>
        <end position="312"/>
    </location>
</feature>
<protein>
    <recommendedName>
        <fullName evidence="5">Transmembrane protein</fullName>
    </recommendedName>
</protein>
<dbReference type="AlphaFoldDB" id="A0A1Y2HDN6"/>
<feature type="transmembrane region" description="Helical" evidence="2">
    <location>
        <begin position="45"/>
        <end position="65"/>
    </location>
</feature>
<sequence length="312" mass="32722">MYSSALATTIPSSVAAAPAKPTLMAAGGLRDRLTMTRHRVVGRKVLLALAGMITSCLTGTVIYLLSSTTFGHSLSYIFCRVYVLFALIQWRLVVDLVRDSTALDADACRLDSEHQFACVEHMNCQLSSHGTFLSADPSYIGDWVRRDSEGQVTDMSAATSKASRGSKSRASSRTQRTKSTIIMSQSRGSPILVQARPLSFASVPAGASSPHSTSGGGKSSSSGLSVATTACGSVSPSQRNKRLSMLAPAHIQTNVVHASSPLALASPAVPSSSPCHSHLLGHDSRSPPLSSPLGFQPPSARTVSLPRSINSS</sequence>